<sequence>MAKKHKGHYCKICGEYKSNESFPGKGHAQHICKECMGEMKKGNKKILNLPFGDNEFEIVDTDEYIDTILYDNNEERETKTFKKLSREQKMVLKAIVQDEVTFYWQAHRQIPVNDKLKQLRSSVNTVVYEQLDFAIKDDTMFKAYIQEQVIAVINKILRLENEQNNK</sequence>
<dbReference type="OrthoDB" id="9788916at2"/>
<dbReference type="AlphaFoldDB" id="A0A4Y8VRR8"/>
<comment type="caution">
    <text evidence="1">The sequence shown here is derived from an EMBL/GenBank/DDBJ whole genome shotgun (WGS) entry which is preliminary data.</text>
</comment>
<protein>
    <submittedName>
        <fullName evidence="1">Uncharacterized protein</fullName>
    </submittedName>
</protein>
<name>A0A4Y8VRR8_9BACT</name>
<reference evidence="1 2" key="1">
    <citation type="submission" date="2019-02" db="EMBL/GenBank/DDBJ databases">
        <title>Draft Genome Sequence of the Prevotella sp. BCRC 81118, Isolated from Human Feces.</title>
        <authorList>
            <person name="Huang C.-H."/>
        </authorList>
    </citation>
    <scope>NUCLEOTIDE SEQUENCE [LARGE SCALE GENOMIC DNA]</scope>
    <source>
        <strain evidence="1 2">BCRC 81118</strain>
    </source>
</reference>
<organism evidence="1 2">
    <name type="scientific">Segatella hominis</name>
    <dbReference type="NCBI Taxonomy" id="2518605"/>
    <lineage>
        <taxon>Bacteria</taxon>
        <taxon>Pseudomonadati</taxon>
        <taxon>Bacteroidota</taxon>
        <taxon>Bacteroidia</taxon>
        <taxon>Bacteroidales</taxon>
        <taxon>Prevotellaceae</taxon>
        <taxon>Segatella</taxon>
    </lineage>
</organism>
<keyword evidence="2" id="KW-1185">Reference proteome</keyword>
<dbReference type="EMBL" id="SGVY01000007">
    <property type="protein sequence ID" value="TFH83289.1"/>
    <property type="molecule type" value="Genomic_DNA"/>
</dbReference>
<dbReference type="RefSeq" id="WP_134842890.1">
    <property type="nucleotide sequence ID" value="NZ_SGVY01000007.1"/>
</dbReference>
<evidence type="ECO:0000313" key="1">
    <source>
        <dbReference type="EMBL" id="TFH83289.1"/>
    </source>
</evidence>
<gene>
    <name evidence="1" type="ORF">EXN75_04215</name>
</gene>
<dbReference type="Proteomes" id="UP000297872">
    <property type="component" value="Unassembled WGS sequence"/>
</dbReference>
<proteinExistence type="predicted"/>
<accession>A0A4Y8VRR8</accession>
<dbReference type="GeneID" id="302994502"/>
<evidence type="ECO:0000313" key="2">
    <source>
        <dbReference type="Proteomes" id="UP000297872"/>
    </source>
</evidence>